<keyword evidence="3" id="KW-1185">Reference proteome</keyword>
<name>A0ABP4YTU8_9ACTN</name>
<dbReference type="InterPro" id="IPR049747">
    <property type="entry name" value="SCO2522-like"/>
</dbReference>
<reference evidence="3" key="1">
    <citation type="journal article" date="2019" name="Int. J. Syst. Evol. Microbiol.">
        <title>The Global Catalogue of Microorganisms (GCM) 10K type strain sequencing project: providing services to taxonomists for standard genome sequencing and annotation.</title>
        <authorList>
            <consortium name="The Broad Institute Genomics Platform"/>
            <consortium name="The Broad Institute Genome Sequencing Center for Infectious Disease"/>
            <person name="Wu L."/>
            <person name="Ma J."/>
        </authorList>
    </citation>
    <scope>NUCLEOTIDE SEQUENCE [LARGE SCALE GENOMIC DNA]</scope>
    <source>
        <strain evidence="3">JCM 13250</strain>
    </source>
</reference>
<dbReference type="NCBIfam" id="NF040566">
    <property type="entry name" value="SCO2522_fam"/>
    <property type="match status" value="1"/>
</dbReference>
<gene>
    <name evidence="2" type="ORF">GCM10009682_54120</name>
</gene>
<evidence type="ECO:0000313" key="2">
    <source>
        <dbReference type="EMBL" id="GAA1828182.1"/>
    </source>
</evidence>
<evidence type="ECO:0000313" key="3">
    <source>
        <dbReference type="Proteomes" id="UP001500218"/>
    </source>
</evidence>
<feature type="region of interest" description="Disordered" evidence="1">
    <location>
        <begin position="166"/>
        <end position="192"/>
    </location>
</feature>
<organism evidence="2 3">
    <name type="scientific">Luedemannella flava</name>
    <dbReference type="NCBI Taxonomy" id="349316"/>
    <lineage>
        <taxon>Bacteria</taxon>
        <taxon>Bacillati</taxon>
        <taxon>Actinomycetota</taxon>
        <taxon>Actinomycetes</taxon>
        <taxon>Micromonosporales</taxon>
        <taxon>Micromonosporaceae</taxon>
        <taxon>Luedemannella</taxon>
    </lineage>
</organism>
<protein>
    <submittedName>
        <fullName evidence="2">SCO2522 family protein</fullName>
    </submittedName>
</protein>
<dbReference type="RefSeq" id="WP_344138390.1">
    <property type="nucleotide sequence ID" value="NZ_BAAALT010000247.1"/>
</dbReference>
<proteinExistence type="predicted"/>
<dbReference type="Proteomes" id="UP001500218">
    <property type="component" value="Unassembled WGS sequence"/>
</dbReference>
<dbReference type="EMBL" id="BAAALT010000247">
    <property type="protein sequence ID" value="GAA1828182.1"/>
    <property type="molecule type" value="Genomic_DNA"/>
</dbReference>
<evidence type="ECO:0000256" key="1">
    <source>
        <dbReference type="SAM" id="MobiDB-lite"/>
    </source>
</evidence>
<comment type="caution">
    <text evidence="2">The sequence shown here is derived from an EMBL/GenBank/DDBJ whole genome shotgun (WGS) entry which is preliminary data.</text>
</comment>
<accession>A0ABP4YTU8</accession>
<sequence length="329" mass="35692">MTAANDATSVEVVFEQRSAERHLESVPLAHVSVELGHVHHEDFERGADRLNRHFAAVAAQARAVLGQFEAGQVSTCFLVDDYFASGDPRSMIRDPSRVIPALRDAAASHGLTIDYVARESACASYADPGADDRPPIEPARLLAGKLVVDPPPGTYGYRPPPHISGWLSNGQRSGAPSEAMVPDTWQPPRQSGTHRHSIFMDVQLWDEAGGHRTWSCAFLAAVWQALRLGLLRDDGRRVAVAQAWGGALPRVWSELPPVVQLTPDPPPFSAVRTWSVLPRGNQLVEAAVSVVLDQLKVESRVVSDLQRQAKAAGAQLPSSIAARVGYVFF</sequence>